<keyword evidence="1" id="KW-0732">Signal</keyword>
<evidence type="ECO:0008006" key="3">
    <source>
        <dbReference type="Google" id="ProtNLM"/>
    </source>
</evidence>
<reference evidence="2" key="1">
    <citation type="journal article" date="2017" name="Parasit. Vectors">
        <title>Sialotranscriptomics of Rhipicephalus zambeziensis reveals intricate expression profiles of secretory proteins and suggests tight temporal transcriptional regulation during blood-feeding.</title>
        <authorList>
            <person name="de Castro M.H."/>
            <person name="de Klerk D."/>
            <person name="Pienaar R."/>
            <person name="Rees D.J.G."/>
            <person name="Mans B.J."/>
        </authorList>
    </citation>
    <scope>NUCLEOTIDE SEQUENCE</scope>
    <source>
        <tissue evidence="2">Salivary glands</tissue>
    </source>
</reference>
<name>A0A224Z1L6_9ACAR</name>
<evidence type="ECO:0000313" key="2">
    <source>
        <dbReference type="EMBL" id="MAA19982.1"/>
    </source>
</evidence>
<evidence type="ECO:0000256" key="1">
    <source>
        <dbReference type="SAM" id="SignalP"/>
    </source>
</evidence>
<proteinExistence type="predicted"/>
<feature type="chain" id="PRO_5012352716" description="8.9 kDa family member" evidence="1">
    <location>
        <begin position="28"/>
        <end position="107"/>
    </location>
</feature>
<protein>
    <recommendedName>
        <fullName evidence="3">8.9 kDa family member</fullName>
    </recommendedName>
</protein>
<accession>A0A224Z1L6</accession>
<organism evidence="2">
    <name type="scientific">Rhipicephalus zambeziensis</name>
    <dbReference type="NCBI Taxonomy" id="60191"/>
    <lineage>
        <taxon>Eukaryota</taxon>
        <taxon>Metazoa</taxon>
        <taxon>Ecdysozoa</taxon>
        <taxon>Arthropoda</taxon>
        <taxon>Chelicerata</taxon>
        <taxon>Arachnida</taxon>
        <taxon>Acari</taxon>
        <taxon>Parasitiformes</taxon>
        <taxon>Ixodida</taxon>
        <taxon>Ixodoidea</taxon>
        <taxon>Ixodidae</taxon>
        <taxon>Rhipicephalinae</taxon>
        <taxon>Rhipicephalus</taxon>
        <taxon>Rhipicephalus</taxon>
    </lineage>
</organism>
<dbReference type="AlphaFoldDB" id="A0A224Z1L6"/>
<sequence>MATTKNFALCCLMLYVLTTINTNITLAGIPQLCPSRTTCKHTLRVTCVYSQGRLVHLQCVHKITTCEYALRATCRPPSTLFCRSSPRQCFCSCVNSRAAPHSRIHQG</sequence>
<feature type="signal peptide" evidence="1">
    <location>
        <begin position="1"/>
        <end position="27"/>
    </location>
</feature>
<dbReference type="EMBL" id="GFPF01008836">
    <property type="protein sequence ID" value="MAA19982.1"/>
    <property type="molecule type" value="Transcribed_RNA"/>
</dbReference>